<evidence type="ECO:0000259" key="2">
    <source>
        <dbReference type="Pfam" id="PF01408"/>
    </source>
</evidence>
<dbReference type="Gene3D" id="3.30.360.10">
    <property type="entry name" value="Dihydrodipicolinate Reductase, domain 2"/>
    <property type="match status" value="1"/>
</dbReference>
<dbReference type="PANTHER" id="PTHR43249">
    <property type="entry name" value="UDP-N-ACETYL-2-AMINO-2-DEOXY-D-GLUCURONATE OXIDASE"/>
    <property type="match status" value="1"/>
</dbReference>
<feature type="compositionally biased region" description="Basic and acidic residues" evidence="1">
    <location>
        <begin position="342"/>
        <end position="351"/>
    </location>
</feature>
<evidence type="ECO:0000313" key="4">
    <source>
        <dbReference type="EMBL" id="MDR6289152.1"/>
    </source>
</evidence>
<feature type="region of interest" description="Disordered" evidence="1">
    <location>
        <begin position="341"/>
        <end position="360"/>
    </location>
</feature>
<dbReference type="InterPro" id="IPR052515">
    <property type="entry name" value="Gfo/Idh/MocA_Oxidoreductase"/>
</dbReference>
<evidence type="ECO:0000259" key="3">
    <source>
        <dbReference type="Pfam" id="PF22725"/>
    </source>
</evidence>
<evidence type="ECO:0000256" key="1">
    <source>
        <dbReference type="SAM" id="MobiDB-lite"/>
    </source>
</evidence>
<dbReference type="InterPro" id="IPR000683">
    <property type="entry name" value="Gfo/Idh/MocA-like_OxRdtase_N"/>
</dbReference>
<comment type="caution">
    <text evidence="4">The sequence shown here is derived from an EMBL/GenBank/DDBJ whole genome shotgun (WGS) entry which is preliminary data.</text>
</comment>
<dbReference type="SUPFAM" id="SSF51735">
    <property type="entry name" value="NAD(P)-binding Rossmann-fold domains"/>
    <property type="match status" value="1"/>
</dbReference>
<dbReference type="EMBL" id="JAVDPW010000003">
    <property type="protein sequence ID" value="MDR6289152.1"/>
    <property type="molecule type" value="Genomic_DNA"/>
</dbReference>
<reference evidence="4 5" key="1">
    <citation type="submission" date="2023-07" db="EMBL/GenBank/DDBJ databases">
        <title>Sorghum-associated microbial communities from plants grown in Nebraska, USA.</title>
        <authorList>
            <person name="Schachtman D."/>
        </authorList>
    </citation>
    <scope>NUCLEOTIDE SEQUENCE [LARGE SCALE GENOMIC DNA]</scope>
    <source>
        <strain evidence="4 5">584</strain>
    </source>
</reference>
<evidence type="ECO:0000313" key="5">
    <source>
        <dbReference type="Proteomes" id="UP001262410"/>
    </source>
</evidence>
<dbReference type="Gene3D" id="3.40.50.720">
    <property type="entry name" value="NAD(P)-binding Rossmann-like Domain"/>
    <property type="match status" value="1"/>
</dbReference>
<feature type="domain" description="GFO/IDH/MocA-like oxidoreductase" evidence="3">
    <location>
        <begin position="133"/>
        <end position="242"/>
    </location>
</feature>
<dbReference type="RefSeq" id="WP_309793313.1">
    <property type="nucleotide sequence ID" value="NZ_JAVDPW010000003.1"/>
</dbReference>
<gene>
    <name evidence="4" type="ORF">E9232_001667</name>
</gene>
<name>A0ABU1JLE8_9PROT</name>
<dbReference type="SUPFAM" id="SSF55347">
    <property type="entry name" value="Glyceraldehyde-3-phosphate dehydrogenase-like, C-terminal domain"/>
    <property type="match status" value="1"/>
</dbReference>
<keyword evidence="5" id="KW-1185">Reference proteome</keyword>
<sequence>MAIRNVAVVGLGIGRGHIAEGYSAHPDKFRVEAICDLDSERLSAVGDDFVVPVRTNRFDEILAMPEIEVIDICTPPGVHLDQILAALAAGKQVICEKPLVGSLADLDRVAKAEAAAPGRVMPIFQYRYGDGLQKARRIVDAGIAGKHYLATVETAWNRGAKYYSVPWRGKLETEFGGVLLTHAIHSHDIMTYLLGPVASVFARTTTRVNPIEVEDCAVASLAMADGSLVSLAATLGSQVEISRLRFCFENVTFESGLKPYAPGDAPWQIIPASPEVAERIEGALADWDPVPSRFAGQLGRYHAALESGGPLPVTLDDARRSLELVTALFASAETGRTVELPIRPDHPKYADWRPQPKAVA</sequence>
<feature type="domain" description="Gfo/Idh/MocA-like oxidoreductase N-terminal" evidence="2">
    <location>
        <begin position="5"/>
        <end position="121"/>
    </location>
</feature>
<dbReference type="Pfam" id="PF22725">
    <property type="entry name" value="GFO_IDH_MocA_C3"/>
    <property type="match status" value="1"/>
</dbReference>
<proteinExistence type="predicted"/>
<accession>A0ABU1JLE8</accession>
<dbReference type="PANTHER" id="PTHR43249:SF1">
    <property type="entry name" value="D-GLUCOSIDE 3-DEHYDROGENASE"/>
    <property type="match status" value="1"/>
</dbReference>
<protein>
    <submittedName>
        <fullName evidence="4">Dehydrogenase</fullName>
    </submittedName>
</protein>
<dbReference type="InterPro" id="IPR036291">
    <property type="entry name" value="NAD(P)-bd_dom_sf"/>
</dbReference>
<dbReference type="Pfam" id="PF01408">
    <property type="entry name" value="GFO_IDH_MocA"/>
    <property type="match status" value="1"/>
</dbReference>
<dbReference type="InterPro" id="IPR055170">
    <property type="entry name" value="GFO_IDH_MocA-like_dom"/>
</dbReference>
<organism evidence="4 5">
    <name type="scientific">Inquilinus ginsengisoli</name>
    <dbReference type="NCBI Taxonomy" id="363840"/>
    <lineage>
        <taxon>Bacteria</taxon>
        <taxon>Pseudomonadati</taxon>
        <taxon>Pseudomonadota</taxon>
        <taxon>Alphaproteobacteria</taxon>
        <taxon>Rhodospirillales</taxon>
        <taxon>Rhodospirillaceae</taxon>
        <taxon>Inquilinus</taxon>
    </lineage>
</organism>
<dbReference type="Proteomes" id="UP001262410">
    <property type="component" value="Unassembled WGS sequence"/>
</dbReference>